<name>A0A4V1RWH3_9BACT</name>
<feature type="domain" description="Deacetylase PdaC" evidence="3">
    <location>
        <begin position="122"/>
        <end position="158"/>
    </location>
</feature>
<evidence type="ECO:0000313" key="5">
    <source>
        <dbReference type="Proteomes" id="UP000290407"/>
    </source>
</evidence>
<dbReference type="EMBL" id="SBLB01000002">
    <property type="protein sequence ID" value="RYC70268.1"/>
    <property type="molecule type" value="Genomic_DNA"/>
</dbReference>
<dbReference type="Gene3D" id="3.90.640.20">
    <property type="entry name" value="Heat-shock cognate protein, ATPase"/>
    <property type="match status" value="1"/>
</dbReference>
<gene>
    <name evidence="4" type="ORF">EQG79_10410</name>
</gene>
<protein>
    <submittedName>
        <fullName evidence="4">DUF3298 domain-containing protein</fullName>
    </submittedName>
</protein>
<dbReference type="InterPro" id="IPR037126">
    <property type="entry name" value="PdaC/RsiV-like_sf"/>
</dbReference>
<dbReference type="InterPro" id="IPR021729">
    <property type="entry name" value="DUF3298"/>
</dbReference>
<dbReference type="Pfam" id="PF11738">
    <property type="entry name" value="DUF3298"/>
    <property type="match status" value="1"/>
</dbReference>
<evidence type="ECO:0000256" key="1">
    <source>
        <dbReference type="SAM" id="SignalP"/>
    </source>
</evidence>
<organism evidence="4 5">
    <name type="scientific">Spirosoma sordidisoli</name>
    <dbReference type="NCBI Taxonomy" id="2502893"/>
    <lineage>
        <taxon>Bacteria</taxon>
        <taxon>Pseudomonadati</taxon>
        <taxon>Bacteroidota</taxon>
        <taxon>Cytophagia</taxon>
        <taxon>Cytophagales</taxon>
        <taxon>Cytophagaceae</taxon>
        <taxon>Spirosoma</taxon>
    </lineage>
</organism>
<dbReference type="Gene3D" id="3.30.565.40">
    <property type="entry name" value="Fervidobacterium nodosum Rt17-B1 like"/>
    <property type="match status" value="1"/>
</dbReference>
<dbReference type="InterPro" id="IPR025303">
    <property type="entry name" value="PdaC"/>
</dbReference>
<keyword evidence="5" id="KW-1185">Reference proteome</keyword>
<dbReference type="AlphaFoldDB" id="A0A4V1RWH3"/>
<comment type="caution">
    <text evidence="4">The sequence shown here is derived from an EMBL/GenBank/DDBJ whole genome shotgun (WGS) entry which is preliminary data.</text>
</comment>
<dbReference type="PROSITE" id="PS51257">
    <property type="entry name" value="PROKAR_LIPOPROTEIN"/>
    <property type="match status" value="1"/>
</dbReference>
<dbReference type="Proteomes" id="UP000290407">
    <property type="component" value="Unassembled WGS sequence"/>
</dbReference>
<evidence type="ECO:0000259" key="2">
    <source>
        <dbReference type="Pfam" id="PF11738"/>
    </source>
</evidence>
<feature type="signal peptide" evidence="1">
    <location>
        <begin position="1"/>
        <end position="18"/>
    </location>
</feature>
<dbReference type="RefSeq" id="WP_077922737.1">
    <property type="nucleotide sequence ID" value="NZ_SBLB01000002.1"/>
</dbReference>
<sequence length="265" mass="29070">MKYLITALFLGLLCLSQACRTKPSGPPKLKQQLYTFSGESRCDTTSNRGVNVSVSYVLLSDDEPGASTINGQLSDMAVSSVTDWLDSATVAANPGSRSDLNKAAALFAADYQNMLTEMGSLGGCWELKTTADTVFSNENVLTVKMETYAYTGGAHPNSNQSFFTFNRETGQPLNLSDMVSDTVALLGVVEKAFRKQQQLLPQYNLEERGYFLHDGRFFLPANVGLSPKGMIFYYNPYEIAAYAVGPIEVTVPYEQLNGILREGWL</sequence>
<dbReference type="Pfam" id="PF13739">
    <property type="entry name" value="PdaC"/>
    <property type="match status" value="1"/>
</dbReference>
<reference evidence="4 5" key="1">
    <citation type="submission" date="2019-01" db="EMBL/GenBank/DDBJ databases">
        <title>Spirosoma flava sp. nov., a propanil-degrading bacterium isolated from herbicide-contaminated soil.</title>
        <authorList>
            <person name="Zhang L."/>
            <person name="Jiang J.-D."/>
        </authorList>
    </citation>
    <scope>NUCLEOTIDE SEQUENCE [LARGE SCALE GENOMIC DNA]</scope>
    <source>
        <strain evidence="4 5">TY50</strain>
    </source>
</reference>
<evidence type="ECO:0000259" key="3">
    <source>
        <dbReference type="Pfam" id="PF13739"/>
    </source>
</evidence>
<accession>A0A4V1RWH3</accession>
<feature type="chain" id="PRO_5020679130" evidence="1">
    <location>
        <begin position="19"/>
        <end position="265"/>
    </location>
</feature>
<proteinExistence type="predicted"/>
<evidence type="ECO:0000313" key="4">
    <source>
        <dbReference type="EMBL" id="RYC70268.1"/>
    </source>
</evidence>
<feature type="domain" description="DUF3298" evidence="2">
    <location>
        <begin position="185"/>
        <end position="254"/>
    </location>
</feature>
<keyword evidence="1" id="KW-0732">Signal</keyword>